<evidence type="ECO:0000313" key="3">
    <source>
        <dbReference type="Proteomes" id="UP001567538"/>
    </source>
</evidence>
<dbReference type="Proteomes" id="UP001567538">
    <property type="component" value="Unassembled WGS sequence"/>
</dbReference>
<evidence type="ECO:0000313" key="2">
    <source>
        <dbReference type="EMBL" id="KAL1542234.1"/>
    </source>
</evidence>
<dbReference type="Pfam" id="PF14520">
    <property type="entry name" value="HHH_5"/>
    <property type="match status" value="1"/>
</dbReference>
<dbReference type="InterPro" id="IPR004579">
    <property type="entry name" value="ERCC1/RAD10/SWI10"/>
</dbReference>
<comment type="caution">
    <text evidence="2">The sequence shown here is derived from an EMBL/GenBank/DDBJ whole genome shotgun (WGS) entry which is preliminary data.</text>
</comment>
<dbReference type="Gene3D" id="1.10.150.20">
    <property type="entry name" value="5' to 3' exonuclease, C-terminal subdomain"/>
    <property type="match status" value="1"/>
</dbReference>
<proteinExistence type="predicted"/>
<dbReference type="PANTHER" id="PTHR12749">
    <property type="entry name" value="EXCISION REPAIR CROSS-COMPLEMENTING 1 ERCC1"/>
    <property type="match status" value="1"/>
</dbReference>
<dbReference type="EMBL" id="JBEAFC010000009">
    <property type="protein sequence ID" value="KAL1542234.1"/>
    <property type="molecule type" value="Genomic_DNA"/>
</dbReference>
<dbReference type="AlphaFoldDB" id="A0ABD1GDY1"/>
<keyword evidence="3" id="KW-1185">Reference proteome</keyword>
<organism evidence="2 3">
    <name type="scientific">Salvia divinorum</name>
    <name type="common">Maria pastora</name>
    <name type="synonym">Diviner's sage</name>
    <dbReference type="NCBI Taxonomy" id="28513"/>
    <lineage>
        <taxon>Eukaryota</taxon>
        <taxon>Viridiplantae</taxon>
        <taxon>Streptophyta</taxon>
        <taxon>Embryophyta</taxon>
        <taxon>Tracheophyta</taxon>
        <taxon>Spermatophyta</taxon>
        <taxon>Magnoliopsida</taxon>
        <taxon>eudicotyledons</taxon>
        <taxon>Gunneridae</taxon>
        <taxon>Pentapetalae</taxon>
        <taxon>asterids</taxon>
        <taxon>lamiids</taxon>
        <taxon>Lamiales</taxon>
        <taxon>Lamiaceae</taxon>
        <taxon>Nepetoideae</taxon>
        <taxon>Mentheae</taxon>
        <taxon>Salviinae</taxon>
        <taxon>Salvia</taxon>
        <taxon>Salvia subgen. Calosphace</taxon>
    </lineage>
</organism>
<feature type="region of interest" description="Disordered" evidence="1">
    <location>
        <begin position="70"/>
        <end position="112"/>
    </location>
</feature>
<accession>A0ABD1GDY1</accession>
<evidence type="ECO:0000256" key="1">
    <source>
        <dbReference type="SAM" id="MobiDB-lite"/>
    </source>
</evidence>
<dbReference type="SUPFAM" id="SSF47781">
    <property type="entry name" value="RuvA domain 2-like"/>
    <property type="match status" value="1"/>
</dbReference>
<protein>
    <submittedName>
        <fullName evidence="2">Excision repair cross-complementation group 1</fullName>
    </submittedName>
</protein>
<gene>
    <name evidence="2" type="primary">ERCC1</name>
    <name evidence="2" type="ORF">AAHA92_26358</name>
</gene>
<reference evidence="2 3" key="1">
    <citation type="submission" date="2024-06" db="EMBL/GenBank/DDBJ databases">
        <title>A chromosome level genome sequence of Diviner's sage (Salvia divinorum).</title>
        <authorList>
            <person name="Ford S.A."/>
            <person name="Ro D.-K."/>
            <person name="Ness R.W."/>
            <person name="Phillips M.A."/>
        </authorList>
    </citation>
    <scope>NUCLEOTIDE SEQUENCE [LARGE SCALE GENOMIC DNA]</scope>
    <source>
        <strain evidence="2">SAF-2024a</strain>
        <tissue evidence="2">Leaf</tissue>
    </source>
</reference>
<dbReference type="PANTHER" id="PTHR12749:SF0">
    <property type="entry name" value="DNA EXCISION REPAIR PROTEIN ERCC-1"/>
    <property type="match status" value="1"/>
</dbReference>
<dbReference type="FunFam" id="1.10.150.20:FF:000017">
    <property type="entry name" value="DNA excision repair protein ERCC-1"/>
    <property type="match status" value="1"/>
</dbReference>
<dbReference type="InterPro" id="IPR010994">
    <property type="entry name" value="RuvA_2-like"/>
</dbReference>
<sequence>MDFFLGDALTSVRHVNKTDVVTLGSTFGSLSNIMDASMEDLARCPGIGERKVGRLHDTFHEPFKSAVPIHAPVAENPTNNEACPPLEAKETRNTSGSKRKAVVQAEREEDDA</sequence>
<name>A0ABD1GDY1_SALDI</name>